<name>E6TWY3_EVAC2</name>
<dbReference type="InterPro" id="IPR038375">
    <property type="entry name" value="NDUFAF7_sf"/>
</dbReference>
<dbReference type="STRING" id="649639.Bcell_1670"/>
<dbReference type="RefSeq" id="WP_013488270.1">
    <property type="nucleotide sequence ID" value="NC_014829.1"/>
</dbReference>
<dbReference type="eggNOG" id="COG1565">
    <property type="taxonomic scope" value="Bacteria"/>
</dbReference>
<dbReference type="Pfam" id="PF02636">
    <property type="entry name" value="Methyltransf_28"/>
    <property type="match status" value="1"/>
</dbReference>
<dbReference type="AlphaFoldDB" id="E6TWY3"/>
<reference evidence="3" key="1">
    <citation type="submission" date="2010-12" db="EMBL/GenBank/DDBJ databases">
        <title>Complete sequence of Bacillus cellulosilyticus DSM 2522.</title>
        <authorList>
            <consortium name="US DOE Joint Genome Institute"/>
            <person name="Lucas S."/>
            <person name="Copeland A."/>
            <person name="Lapidus A."/>
            <person name="Cheng J.-F."/>
            <person name="Bruce D."/>
            <person name="Goodwin L."/>
            <person name="Pitluck S."/>
            <person name="Chertkov O."/>
            <person name="Detter J.C."/>
            <person name="Han C."/>
            <person name="Tapia R."/>
            <person name="Land M."/>
            <person name="Hauser L."/>
            <person name="Jeffries C."/>
            <person name="Kyrpides N."/>
            <person name="Ivanova N."/>
            <person name="Mikhailova N."/>
            <person name="Brumm P."/>
            <person name="Mead D."/>
            <person name="Woyke T."/>
        </authorList>
    </citation>
    <scope>NUCLEOTIDE SEQUENCE [LARGE SCALE GENOMIC DNA]</scope>
    <source>
        <strain evidence="3">DSM 2522</strain>
    </source>
</reference>
<keyword evidence="2" id="KW-0808">Transferase</keyword>
<keyword evidence="4" id="KW-1185">Reference proteome</keyword>
<dbReference type="GO" id="GO:0032259">
    <property type="term" value="P:methylation"/>
    <property type="evidence" value="ECO:0007669"/>
    <property type="project" value="UniProtKB-KW"/>
</dbReference>
<evidence type="ECO:0000256" key="1">
    <source>
        <dbReference type="ARBA" id="ARBA00022603"/>
    </source>
</evidence>
<dbReference type="Proteomes" id="UP000001401">
    <property type="component" value="Chromosome"/>
</dbReference>
<dbReference type="Gene3D" id="3.40.50.12710">
    <property type="match status" value="1"/>
</dbReference>
<gene>
    <name evidence="3" type="ordered locus">Bcell_1670</name>
</gene>
<dbReference type="PANTHER" id="PTHR12049">
    <property type="entry name" value="PROTEIN ARGININE METHYLTRANSFERASE NDUFAF7, MITOCHONDRIAL"/>
    <property type="match status" value="1"/>
</dbReference>
<organism evidence="3 4">
    <name type="scientific">Evansella cellulosilytica (strain ATCC 21833 / DSM 2522 / FERM P-1141 / JCM 9156 / N-4)</name>
    <name type="common">Bacillus cellulosilyticus</name>
    <dbReference type="NCBI Taxonomy" id="649639"/>
    <lineage>
        <taxon>Bacteria</taxon>
        <taxon>Bacillati</taxon>
        <taxon>Bacillota</taxon>
        <taxon>Bacilli</taxon>
        <taxon>Bacillales</taxon>
        <taxon>Bacillaceae</taxon>
        <taxon>Evansella</taxon>
    </lineage>
</organism>
<dbReference type="InterPro" id="IPR029063">
    <property type="entry name" value="SAM-dependent_MTases_sf"/>
</dbReference>
<sequence>MNAINFLREKLAFPVTMEEYMRVSLYDEEIGYYMKDRVKLGKEGDFYTSNHVHPVFQKTFARFFLDVIKKEKISPYICEFGAGEGMFAKNVLDYFLHTDEKVYEKMQYIIIESSQYHRAMLLNILDMHKERVRIFSSMIEAKHCYPHLEGIIFSNELIDAFPVRVVEKHSNQLYEVLVDVNKTEVKEVIVPCKDNKLTSWLNVYGPDLADGYRFEINLAMREWLIHVNEWLRKGLVVTVDYGYTNEELNREERRLGSLRGYYKHQLIDDPLKYPSEMDMTSHIQWDAFQQISRELNLEEITHEKQDRFLLKAGLFTFLEKANHLDPFSESFKQNRAIQSLVYPGGISSSFQVNVQGKVVNEVKNYTIFTEDPYHLDSKLDYK</sequence>
<proteinExistence type="predicted"/>
<evidence type="ECO:0000313" key="4">
    <source>
        <dbReference type="Proteomes" id="UP000001401"/>
    </source>
</evidence>
<dbReference type="HOGENOM" id="CLU_024840_1_1_9"/>
<dbReference type="OrthoDB" id="9794208at2"/>
<evidence type="ECO:0008006" key="5">
    <source>
        <dbReference type="Google" id="ProtNLM"/>
    </source>
</evidence>
<dbReference type="InterPro" id="IPR003788">
    <property type="entry name" value="NDUFAF7"/>
</dbReference>
<keyword evidence="1" id="KW-0489">Methyltransferase</keyword>
<evidence type="ECO:0000313" key="3">
    <source>
        <dbReference type="EMBL" id="ADU29933.1"/>
    </source>
</evidence>
<dbReference type="PANTHER" id="PTHR12049:SF7">
    <property type="entry name" value="PROTEIN ARGININE METHYLTRANSFERASE NDUFAF7, MITOCHONDRIAL"/>
    <property type="match status" value="1"/>
</dbReference>
<dbReference type="GO" id="GO:0035243">
    <property type="term" value="F:protein-arginine omega-N symmetric methyltransferase activity"/>
    <property type="evidence" value="ECO:0007669"/>
    <property type="project" value="TreeGrafter"/>
</dbReference>
<dbReference type="EMBL" id="CP002394">
    <property type="protein sequence ID" value="ADU29933.1"/>
    <property type="molecule type" value="Genomic_DNA"/>
</dbReference>
<evidence type="ECO:0000256" key="2">
    <source>
        <dbReference type="ARBA" id="ARBA00022679"/>
    </source>
</evidence>
<accession>E6TWY3</accession>
<protein>
    <recommendedName>
        <fullName evidence="5">SAM-dependent methyltransferase</fullName>
    </recommendedName>
</protein>
<dbReference type="SUPFAM" id="SSF53335">
    <property type="entry name" value="S-adenosyl-L-methionine-dependent methyltransferases"/>
    <property type="match status" value="1"/>
</dbReference>
<dbReference type="KEGG" id="bco:Bcell_1670"/>